<dbReference type="AlphaFoldDB" id="A0A5D0HQX1"/>
<dbReference type="InterPro" id="IPR016160">
    <property type="entry name" value="Ald_DH_CS_CYS"/>
</dbReference>
<dbReference type="PANTHER" id="PTHR43570">
    <property type="entry name" value="ALDEHYDE DEHYDROGENASE"/>
    <property type="match status" value="1"/>
</dbReference>
<dbReference type="InterPro" id="IPR012394">
    <property type="entry name" value="Aldehyde_DH_NAD(P)"/>
</dbReference>
<evidence type="ECO:0000313" key="10">
    <source>
        <dbReference type="Proteomes" id="UP000323930"/>
    </source>
</evidence>
<accession>A0A5D0HQX1</accession>
<evidence type="ECO:0000256" key="2">
    <source>
        <dbReference type="ARBA" id="ARBA00023002"/>
    </source>
</evidence>
<dbReference type="CDD" id="cd07136">
    <property type="entry name" value="ALDH_YwdH-P39616"/>
    <property type="match status" value="1"/>
</dbReference>
<dbReference type="Gene3D" id="3.40.309.10">
    <property type="entry name" value="Aldehyde Dehydrogenase, Chain A, domain 2"/>
    <property type="match status" value="1"/>
</dbReference>
<comment type="caution">
    <text evidence="9">The sequence shown here is derived from an EMBL/GenBank/DDBJ whole genome shotgun (WGS) entry which is preliminary data.</text>
</comment>
<sequence length="477" mass="53911">MRFGRLVQTNFLYLKKKLSDISKIIESQNAFFRTQKTKDVNFRLQLLKSLKAEIIANEEAIYTALHKDFKKSEFESFISEFGLVISELNLAINNLRKWAKPKRVKASILTFPSSDYIYKEPYGTVLVIGPWNYPFLLTMEPLIMAIAAGNTVVLKPSELTEHTSLLVSKIIDKVFSSEIATTVLGGIDVATELLAQRWDYIFFTGSVPVGKIVAKAAAKHLTPVTLELGGKSPCIIDDTANLKLAATRIVWGKFLNGGQTCIAADYLLVHKSIKADFIEILKTEITRFYGNNPKASRDFPRIINKRNTERLAKILKDTNVVFGGEIDINDSYISPTIVDSPRLDSPIMSDEIFGPILPILSYETDKDLEEIIWNFEKPLAFYIFSKNKRFVENTINKFEFGGGVINDLLIHFGNHRLPFGGVGHSGMGAYHGKLGFDTFSHEKAIIKRGNWIDPPIRYAPYSNKKFTILKKMFKWFG</sequence>
<name>A0A5D0HQX1_9FLAO</name>
<dbReference type="PANTHER" id="PTHR43570:SF16">
    <property type="entry name" value="ALDEHYDE DEHYDROGENASE TYPE III, ISOFORM Q"/>
    <property type="match status" value="1"/>
</dbReference>
<dbReference type="InterPro" id="IPR016162">
    <property type="entry name" value="Ald_DH_N"/>
</dbReference>
<dbReference type="EMBL" id="VSDQ01000718">
    <property type="protein sequence ID" value="TYA71782.1"/>
    <property type="molecule type" value="Genomic_DNA"/>
</dbReference>
<dbReference type="InterPro" id="IPR029510">
    <property type="entry name" value="Ald_DH_CS_GLU"/>
</dbReference>
<comment type="similarity">
    <text evidence="1 4 7">Belongs to the aldehyde dehydrogenase family.</text>
</comment>
<dbReference type="Pfam" id="PF00171">
    <property type="entry name" value="Aldedh"/>
    <property type="match status" value="1"/>
</dbReference>
<keyword evidence="3" id="KW-0520">NAD</keyword>
<reference evidence="9 10" key="1">
    <citation type="submission" date="2019-08" db="EMBL/GenBank/DDBJ databases">
        <title>Seonamhaeicola sediminis sp. nov., isolated from marine sediment.</title>
        <authorList>
            <person name="Cao W.R."/>
        </authorList>
    </citation>
    <scope>NUCLEOTIDE SEQUENCE [LARGE SCALE GENOMIC DNA]</scope>
    <source>
        <strain evidence="9 10">B011</strain>
    </source>
</reference>
<evidence type="ECO:0000256" key="5">
    <source>
        <dbReference type="PIRSR" id="PIRSR036492-1"/>
    </source>
</evidence>
<dbReference type="InterPro" id="IPR016163">
    <property type="entry name" value="Ald_DH_C"/>
</dbReference>
<evidence type="ECO:0000259" key="8">
    <source>
        <dbReference type="Pfam" id="PF00171"/>
    </source>
</evidence>
<dbReference type="PROSITE" id="PS00687">
    <property type="entry name" value="ALDEHYDE_DEHYDR_GLU"/>
    <property type="match status" value="1"/>
</dbReference>
<dbReference type="InterPro" id="IPR015590">
    <property type="entry name" value="Aldehyde_DH_dom"/>
</dbReference>
<dbReference type="Proteomes" id="UP000323930">
    <property type="component" value="Unassembled WGS sequence"/>
</dbReference>
<dbReference type="InterPro" id="IPR016161">
    <property type="entry name" value="Ald_DH/histidinol_DH"/>
</dbReference>
<feature type="domain" description="Aldehyde dehydrogenase" evidence="8">
    <location>
        <begin position="19"/>
        <end position="444"/>
    </location>
</feature>
<dbReference type="Gene3D" id="3.40.605.10">
    <property type="entry name" value="Aldehyde Dehydrogenase, Chain A, domain 1"/>
    <property type="match status" value="1"/>
</dbReference>
<evidence type="ECO:0000256" key="7">
    <source>
        <dbReference type="RuleBase" id="RU003345"/>
    </source>
</evidence>
<dbReference type="GO" id="GO:0005737">
    <property type="term" value="C:cytoplasm"/>
    <property type="evidence" value="ECO:0007669"/>
    <property type="project" value="TreeGrafter"/>
</dbReference>
<keyword evidence="10" id="KW-1185">Reference proteome</keyword>
<keyword evidence="2 4" id="KW-0560">Oxidoreductase</keyword>
<dbReference type="PROSITE" id="PS00070">
    <property type="entry name" value="ALDEHYDE_DEHYDR_CYS"/>
    <property type="match status" value="1"/>
</dbReference>
<dbReference type="GO" id="GO:0006081">
    <property type="term" value="P:aldehyde metabolic process"/>
    <property type="evidence" value="ECO:0007669"/>
    <property type="project" value="InterPro"/>
</dbReference>
<evidence type="ECO:0000256" key="1">
    <source>
        <dbReference type="ARBA" id="ARBA00009986"/>
    </source>
</evidence>
<feature type="active site" evidence="5">
    <location>
        <position position="261"/>
    </location>
</feature>
<dbReference type="OrthoDB" id="9762913at2"/>
<gene>
    <name evidence="9" type="ORF">FUA24_19720</name>
</gene>
<dbReference type="PIRSF" id="PIRSF036492">
    <property type="entry name" value="ALDH"/>
    <property type="match status" value="1"/>
</dbReference>
<evidence type="ECO:0000313" key="9">
    <source>
        <dbReference type="EMBL" id="TYA71782.1"/>
    </source>
</evidence>
<proteinExistence type="inferred from homology"/>
<evidence type="ECO:0000256" key="4">
    <source>
        <dbReference type="PIRNR" id="PIRNR036492"/>
    </source>
</evidence>
<dbReference type="SUPFAM" id="SSF53720">
    <property type="entry name" value="ALDH-like"/>
    <property type="match status" value="1"/>
</dbReference>
<protein>
    <recommendedName>
        <fullName evidence="4">Aldehyde dehydrogenase</fullName>
    </recommendedName>
</protein>
<evidence type="ECO:0000256" key="6">
    <source>
        <dbReference type="PROSITE-ProRule" id="PRU10007"/>
    </source>
</evidence>
<evidence type="ECO:0000256" key="3">
    <source>
        <dbReference type="ARBA" id="ARBA00023027"/>
    </source>
</evidence>
<dbReference type="FunFam" id="3.40.605.10:FF:000004">
    <property type="entry name" value="Aldehyde dehydrogenase"/>
    <property type="match status" value="1"/>
</dbReference>
<organism evidence="9 10">
    <name type="scientific">Seonamhaeicola marinus</name>
    <dbReference type="NCBI Taxonomy" id="1912246"/>
    <lineage>
        <taxon>Bacteria</taxon>
        <taxon>Pseudomonadati</taxon>
        <taxon>Bacteroidota</taxon>
        <taxon>Flavobacteriia</taxon>
        <taxon>Flavobacteriales</taxon>
        <taxon>Flavobacteriaceae</taxon>
    </lineage>
</organism>
<feature type="active site" evidence="5 6">
    <location>
        <position position="227"/>
    </location>
</feature>
<dbReference type="FunFam" id="3.40.309.10:FF:000003">
    <property type="entry name" value="Aldehyde dehydrogenase"/>
    <property type="match status" value="1"/>
</dbReference>
<dbReference type="GO" id="GO:0004029">
    <property type="term" value="F:aldehyde dehydrogenase (NAD+) activity"/>
    <property type="evidence" value="ECO:0007669"/>
    <property type="project" value="TreeGrafter"/>
</dbReference>